<dbReference type="GeneID" id="107065196"/>
<feature type="region of interest" description="Disordered" evidence="2">
    <location>
        <begin position="719"/>
        <end position="739"/>
    </location>
</feature>
<feature type="compositionally biased region" description="Acidic residues" evidence="2">
    <location>
        <begin position="258"/>
        <end position="278"/>
    </location>
</feature>
<dbReference type="InterPro" id="IPR054517">
    <property type="entry name" value="SPEF2_D5"/>
</dbReference>
<organism evidence="4 5">
    <name type="scientific">Polistes dominula</name>
    <name type="common">European paper wasp</name>
    <name type="synonym">Vespa dominula</name>
    <dbReference type="NCBI Taxonomy" id="743375"/>
    <lineage>
        <taxon>Eukaryota</taxon>
        <taxon>Metazoa</taxon>
        <taxon>Ecdysozoa</taxon>
        <taxon>Arthropoda</taxon>
        <taxon>Hexapoda</taxon>
        <taxon>Insecta</taxon>
        <taxon>Pterygota</taxon>
        <taxon>Neoptera</taxon>
        <taxon>Endopterygota</taxon>
        <taxon>Hymenoptera</taxon>
        <taxon>Apocrita</taxon>
        <taxon>Aculeata</taxon>
        <taxon>Vespoidea</taxon>
        <taxon>Vespidae</taxon>
        <taxon>Polistinae</taxon>
        <taxon>Polistini</taxon>
        <taxon>Polistes</taxon>
    </lineage>
</organism>
<keyword evidence="4" id="KW-1185">Reference proteome</keyword>
<evidence type="ECO:0000256" key="2">
    <source>
        <dbReference type="SAM" id="MobiDB-lite"/>
    </source>
</evidence>
<dbReference type="Pfam" id="PF22946">
    <property type="entry name" value="SPEF2_D5"/>
    <property type="match status" value="1"/>
</dbReference>
<proteinExistence type="predicted"/>
<dbReference type="PANTHER" id="PTHR14919">
    <property type="entry name" value="KPL2-RELATED"/>
    <property type="match status" value="1"/>
</dbReference>
<evidence type="ECO:0000313" key="5">
    <source>
        <dbReference type="RefSeq" id="XP_015174133.1"/>
    </source>
</evidence>
<feature type="coiled-coil region" evidence="1">
    <location>
        <begin position="142"/>
        <end position="169"/>
    </location>
</feature>
<name>A0ABM1I1P6_POLDO</name>
<feature type="region of interest" description="Disordered" evidence="2">
    <location>
        <begin position="256"/>
        <end position="278"/>
    </location>
</feature>
<dbReference type="PANTHER" id="PTHR14919:SF0">
    <property type="entry name" value="SPERM FLAGELLAR PROTEIN 2"/>
    <property type="match status" value="1"/>
</dbReference>
<dbReference type="RefSeq" id="XP_015174133.1">
    <property type="nucleotide sequence ID" value="XM_015318647.1"/>
</dbReference>
<dbReference type="Proteomes" id="UP000694924">
    <property type="component" value="Unplaced"/>
</dbReference>
<gene>
    <name evidence="5" type="primary">LOC107065196</name>
</gene>
<evidence type="ECO:0000256" key="1">
    <source>
        <dbReference type="SAM" id="Coils"/>
    </source>
</evidence>
<dbReference type="InterPro" id="IPR052634">
    <property type="entry name" value="Sperm_flagellar-bone_growth"/>
</dbReference>
<reference evidence="5" key="1">
    <citation type="submission" date="2025-08" db="UniProtKB">
        <authorList>
            <consortium name="RefSeq"/>
        </authorList>
    </citation>
    <scope>IDENTIFICATION</scope>
    <source>
        <tissue evidence="5">Whole body</tissue>
    </source>
</reference>
<protein>
    <submittedName>
        <fullName evidence="5">Sperm flagellar protein 2-like</fullName>
    </submittedName>
</protein>
<evidence type="ECO:0000259" key="3">
    <source>
        <dbReference type="Pfam" id="PF22946"/>
    </source>
</evidence>
<sequence>MESIHVSMTLNDTKNDDISKEMNDFARKHRIKSSIKDIYYDPCSNDKIYEEIELYEENPDAAKAYVSWLKNRKKKDNIDNTVKSGIQNTLISELRKNLLENQEKCFDELLARRVLDQSHYEKQIITKLSEVLNQKNVMTENRRIVDELMLEAEENKKRLEQDRQREEYDWEYEEIDMEYRRLCELHCKIRQEKLNKLREKHERICREVLYDLIDIALKLSEYRSSNECSLPKAIWNEWKTLFLKCQPIFELFENEFSKEDDDDDDEEEEKEEEEEDIEEIVQSRLDREEILNEANFENYHTLQSPWDEYVPSTIDPEIEEILKLGELVLGYIVHRLLEFVYPYPSGPLESPVPKVKTAAIVLGIIEPRLYDSIEILLKNSDIRLVSMKDAINYCLLRYKEEMLDFEYIDANIIRATNDIMKNRKVDNLKNNTTTRSKKIHKSDQISLRRKEKLKEKDKGKGLKEKETQTPRVIPYDDMNPILSDAAHIGKWTYEFLILGQPISNELNTKIIIEYLKSLGEIEGWALIDYPNSYEQMIRLEFALTGHQISQHYVDSINVVEEFDKINIEDIDPVSSRIIYEDTEIDDYSIYRQSKLLPNPIIKKNDSTSTSTFMTTYVRVIPKPINLKVDPNKLVEILSDDVTPIDKFYIEQNIAYVVYYDHFDTNIIKKIVRLVIGDKSMPRTPSIELFGEDALKLLEEHEKRNYKEFSPKKSKIVERSVLSKEKEEEEKEEEKDKIKMKDDKVSDDHLDVHGVSTKPGEDGWKWLDLPINPILLDALATLWENLEEIYIFDLMEIFSLKRIHSMSVIPYKNFLTNNMMKFINRPDSKQNLLHEFQHMFNNVKDDTRNDDDVKCELHCRLIEFQNDLFDICDVKRLECEKERQRIIHENWTSFEAVILINIYLSIIQCEIDRFVDTIQLIQDYYTSMLEKSIKETRYSKILLDKLNIHDIKLQMNENMFDDSTTMINDKYIKDKIDRKDVKKSKNISDKFDFTKPVINVHNLIEEITNLFVNVANSTSNFDTNDSLIYKVINDNVNYVKQFVEFIATRANETMKKEENVSTGREKTRRKVDDEKLMRIKINDLFQEWKYAILFEINRIKMRLDVILGSAKVDVNFLLETMRLTFHQIYEKIIDRFYFIIIIIGYLGFEVV</sequence>
<keyword evidence="1" id="KW-0175">Coiled coil</keyword>
<evidence type="ECO:0000313" key="4">
    <source>
        <dbReference type="Proteomes" id="UP000694924"/>
    </source>
</evidence>
<accession>A0ABM1I1P6</accession>
<feature type="domain" description="CPC1/SPEF2" evidence="3">
    <location>
        <begin position="114"/>
        <end position="247"/>
    </location>
</feature>